<name>A0ACC2HSK0_9PLEO</name>
<evidence type="ECO:0000313" key="1">
    <source>
        <dbReference type="EMBL" id="KAJ8105749.1"/>
    </source>
</evidence>
<gene>
    <name evidence="1" type="ORF">OPT61_g9993</name>
</gene>
<evidence type="ECO:0000313" key="2">
    <source>
        <dbReference type="Proteomes" id="UP001153331"/>
    </source>
</evidence>
<proteinExistence type="predicted"/>
<organism evidence="1 2">
    <name type="scientific">Boeremia exigua</name>
    <dbReference type="NCBI Taxonomy" id="749465"/>
    <lineage>
        <taxon>Eukaryota</taxon>
        <taxon>Fungi</taxon>
        <taxon>Dikarya</taxon>
        <taxon>Ascomycota</taxon>
        <taxon>Pezizomycotina</taxon>
        <taxon>Dothideomycetes</taxon>
        <taxon>Pleosporomycetidae</taxon>
        <taxon>Pleosporales</taxon>
        <taxon>Pleosporineae</taxon>
        <taxon>Didymellaceae</taxon>
        <taxon>Boeremia</taxon>
    </lineage>
</organism>
<keyword evidence="2" id="KW-1185">Reference proteome</keyword>
<sequence length="109" mass="12198">MNQSTIDALLDGPALAPPPGVTPNFVNPANLSHPELAVLQLTLATLVVWMRIYTKLRVLKRMLAEDYWLITAWVAFVGFHGLVFLLEALPYGIHQWDLTARKAIEHAKP</sequence>
<comment type="caution">
    <text evidence="1">The sequence shown here is derived from an EMBL/GenBank/DDBJ whole genome shotgun (WGS) entry which is preliminary data.</text>
</comment>
<dbReference type="EMBL" id="JAPHNI010001383">
    <property type="protein sequence ID" value="KAJ8105749.1"/>
    <property type="molecule type" value="Genomic_DNA"/>
</dbReference>
<protein>
    <submittedName>
        <fullName evidence="1">Uncharacterized protein</fullName>
    </submittedName>
</protein>
<reference evidence="1" key="1">
    <citation type="submission" date="2022-11" db="EMBL/GenBank/DDBJ databases">
        <title>Genome Sequence of Boeremia exigua.</title>
        <authorList>
            <person name="Buettner E."/>
        </authorList>
    </citation>
    <scope>NUCLEOTIDE SEQUENCE</scope>
    <source>
        <strain evidence="1">CU02</strain>
    </source>
</reference>
<accession>A0ACC2HSK0</accession>
<dbReference type="Proteomes" id="UP001153331">
    <property type="component" value="Unassembled WGS sequence"/>
</dbReference>